<dbReference type="CDD" id="cd00082">
    <property type="entry name" value="HisKA"/>
    <property type="match status" value="1"/>
</dbReference>
<dbReference type="AlphaFoldDB" id="A0A679JPP2"/>
<dbReference type="InterPro" id="IPR004358">
    <property type="entry name" value="Sig_transdc_His_kin-like_C"/>
</dbReference>
<evidence type="ECO:0000256" key="3">
    <source>
        <dbReference type="ARBA" id="ARBA00022553"/>
    </source>
</evidence>
<evidence type="ECO:0000313" key="6">
    <source>
        <dbReference type="EMBL" id="CAA2109287.1"/>
    </source>
</evidence>
<dbReference type="InterPro" id="IPR036097">
    <property type="entry name" value="HisK_dim/P_sf"/>
</dbReference>
<dbReference type="GO" id="GO:0000155">
    <property type="term" value="F:phosphorelay sensor kinase activity"/>
    <property type="evidence" value="ECO:0007669"/>
    <property type="project" value="InterPro"/>
</dbReference>
<keyword evidence="3" id="KW-0597">Phosphoprotein</keyword>
<dbReference type="PROSITE" id="PS50112">
    <property type="entry name" value="PAS"/>
    <property type="match status" value="1"/>
</dbReference>
<protein>
    <recommendedName>
        <fullName evidence="2">histidine kinase</fullName>
        <ecNumber evidence="2">2.7.13.3</ecNumber>
    </recommendedName>
</protein>
<feature type="domain" description="PAS" evidence="5">
    <location>
        <begin position="42"/>
        <end position="84"/>
    </location>
</feature>
<feature type="domain" description="Histidine kinase" evidence="4">
    <location>
        <begin position="170"/>
        <end position="386"/>
    </location>
</feature>
<dbReference type="Gene3D" id="1.10.287.130">
    <property type="match status" value="1"/>
</dbReference>
<keyword evidence="6" id="KW-0808">Transferase</keyword>
<dbReference type="NCBIfam" id="TIGR00229">
    <property type="entry name" value="sensory_box"/>
    <property type="match status" value="1"/>
</dbReference>
<sequence>MTPPDHAAHPSDQPASFIAPAVGVSPETAAALLWEQAPDIAFVVLDTAGVITAWRGAAEGLFGYAEGEIVGKAIDVLFVDEDRDLGLPLLERWVAVSAQRSEDDRWHMRKDGARIWVTGSLIALQQDGRHVGFVKVMADRTNLRARIETSDNRLQSAQQQIQARDAFFGRLVHEVRNALGPMRLAAQIMEKKALVVDELAKPMSVVTRQVTQVERMMADLADVVRLGVGKLTLSRTEFDLGAEIVDIANVVESDVEAKHQTIDVLVPPAPVLIQADRQRVHQIVFNLLHNAIKYTPARGRIWIRCTVEVSHAVIRVEDTGIGIDAALLPVIFDLFTQENPDESGGGFGVGLSLVKDLVYAHGGFVEVRCDGKGQGSEFTVRLPLVAAAAA</sequence>
<dbReference type="InterPro" id="IPR035965">
    <property type="entry name" value="PAS-like_dom_sf"/>
</dbReference>
<dbReference type="SUPFAM" id="SSF47384">
    <property type="entry name" value="Homodimeric domain of signal transducing histidine kinase"/>
    <property type="match status" value="1"/>
</dbReference>
<dbReference type="SMART" id="SM00388">
    <property type="entry name" value="HisKA"/>
    <property type="match status" value="1"/>
</dbReference>
<evidence type="ECO:0000256" key="2">
    <source>
        <dbReference type="ARBA" id="ARBA00012438"/>
    </source>
</evidence>
<organism evidence="6">
    <name type="scientific">Variovorax paradoxus</name>
    <dbReference type="NCBI Taxonomy" id="34073"/>
    <lineage>
        <taxon>Bacteria</taxon>
        <taxon>Pseudomonadati</taxon>
        <taxon>Pseudomonadota</taxon>
        <taxon>Betaproteobacteria</taxon>
        <taxon>Burkholderiales</taxon>
        <taxon>Comamonadaceae</taxon>
        <taxon>Variovorax</taxon>
    </lineage>
</organism>
<dbReference type="PANTHER" id="PTHR43547">
    <property type="entry name" value="TWO-COMPONENT HISTIDINE KINASE"/>
    <property type="match status" value="1"/>
</dbReference>
<keyword evidence="6" id="KW-0418">Kinase</keyword>
<gene>
    <name evidence="6" type="primary">tmoS_3</name>
    <name evidence="6" type="ORF">VVAX_05558</name>
</gene>
<dbReference type="PRINTS" id="PR00344">
    <property type="entry name" value="BCTRLSENSOR"/>
</dbReference>
<dbReference type="PANTHER" id="PTHR43547:SF2">
    <property type="entry name" value="HYBRID SIGNAL TRANSDUCTION HISTIDINE KINASE C"/>
    <property type="match status" value="1"/>
</dbReference>
<dbReference type="InterPro" id="IPR005467">
    <property type="entry name" value="His_kinase_dom"/>
</dbReference>
<dbReference type="SMART" id="SM00091">
    <property type="entry name" value="PAS"/>
    <property type="match status" value="1"/>
</dbReference>
<evidence type="ECO:0000256" key="1">
    <source>
        <dbReference type="ARBA" id="ARBA00000085"/>
    </source>
</evidence>
<evidence type="ECO:0000259" key="4">
    <source>
        <dbReference type="PROSITE" id="PS50109"/>
    </source>
</evidence>
<dbReference type="EC" id="2.7.13.3" evidence="2"/>
<evidence type="ECO:0000259" key="5">
    <source>
        <dbReference type="PROSITE" id="PS50112"/>
    </source>
</evidence>
<dbReference type="Pfam" id="PF02518">
    <property type="entry name" value="HATPase_c"/>
    <property type="match status" value="1"/>
</dbReference>
<dbReference type="SUPFAM" id="SSF55874">
    <property type="entry name" value="ATPase domain of HSP90 chaperone/DNA topoisomerase II/histidine kinase"/>
    <property type="match status" value="1"/>
</dbReference>
<dbReference type="SUPFAM" id="SSF55785">
    <property type="entry name" value="PYP-like sensor domain (PAS domain)"/>
    <property type="match status" value="1"/>
</dbReference>
<dbReference type="InterPro" id="IPR000014">
    <property type="entry name" value="PAS"/>
</dbReference>
<accession>A0A679JPP2</accession>
<dbReference type="EMBL" id="LR743508">
    <property type="protein sequence ID" value="CAA2109287.1"/>
    <property type="molecule type" value="Genomic_DNA"/>
</dbReference>
<dbReference type="SMART" id="SM00387">
    <property type="entry name" value="HATPase_c"/>
    <property type="match status" value="1"/>
</dbReference>
<dbReference type="InterPro" id="IPR003661">
    <property type="entry name" value="HisK_dim/P_dom"/>
</dbReference>
<comment type="catalytic activity">
    <reaction evidence="1">
        <text>ATP + protein L-histidine = ADP + protein N-phospho-L-histidine.</text>
        <dbReference type="EC" id="2.7.13.3"/>
    </reaction>
</comment>
<name>A0A679JPP2_VARPD</name>
<dbReference type="InterPro" id="IPR003594">
    <property type="entry name" value="HATPase_dom"/>
</dbReference>
<dbReference type="InterPro" id="IPR036890">
    <property type="entry name" value="HATPase_C_sf"/>
</dbReference>
<dbReference type="Gene3D" id="3.30.565.10">
    <property type="entry name" value="Histidine kinase-like ATPase, C-terminal domain"/>
    <property type="match status" value="1"/>
</dbReference>
<dbReference type="CDD" id="cd00130">
    <property type="entry name" value="PAS"/>
    <property type="match status" value="1"/>
</dbReference>
<dbReference type="Pfam" id="PF13426">
    <property type="entry name" value="PAS_9"/>
    <property type="match status" value="1"/>
</dbReference>
<reference evidence="6" key="1">
    <citation type="submission" date="2019-12" db="EMBL/GenBank/DDBJ databases">
        <authorList>
            <person name="Cremers G."/>
        </authorList>
    </citation>
    <scope>NUCLEOTIDE SEQUENCE</scope>
    <source>
        <strain evidence="6">Vvax</strain>
    </source>
</reference>
<dbReference type="PROSITE" id="PS50109">
    <property type="entry name" value="HIS_KIN"/>
    <property type="match status" value="1"/>
</dbReference>
<dbReference type="Gene3D" id="3.30.450.20">
    <property type="entry name" value="PAS domain"/>
    <property type="match status" value="1"/>
</dbReference>
<proteinExistence type="predicted"/>
<dbReference type="RefSeq" id="WP_339093231.1">
    <property type="nucleotide sequence ID" value="NZ_LR743508.1"/>
</dbReference>